<accession>A0A0B6XWB8</accession>
<name>A0A0B6XWB8_9EUPU</name>
<feature type="non-terminal residue" evidence="1">
    <location>
        <position position="1"/>
    </location>
</feature>
<proteinExistence type="predicted"/>
<dbReference type="EMBL" id="HACG01000720">
    <property type="protein sequence ID" value="CEK47585.1"/>
    <property type="molecule type" value="Transcribed_RNA"/>
</dbReference>
<dbReference type="AlphaFoldDB" id="A0A0B6XWB8"/>
<evidence type="ECO:0000313" key="1">
    <source>
        <dbReference type="EMBL" id="CEK47585.1"/>
    </source>
</evidence>
<reference evidence="1" key="1">
    <citation type="submission" date="2014-12" db="EMBL/GenBank/DDBJ databases">
        <title>Insight into the proteome of Arion vulgaris.</title>
        <authorList>
            <person name="Aradska J."/>
            <person name="Bulat T."/>
            <person name="Smidak R."/>
            <person name="Sarate P."/>
            <person name="Gangsoo J."/>
            <person name="Sialana F."/>
            <person name="Bilban M."/>
            <person name="Lubec G."/>
        </authorList>
    </citation>
    <scope>NUCLEOTIDE SEQUENCE</scope>
    <source>
        <tissue evidence="1">Skin</tissue>
    </source>
</reference>
<gene>
    <name evidence="1" type="primary">ORF1685</name>
</gene>
<feature type="non-terminal residue" evidence="1">
    <location>
        <position position="91"/>
    </location>
</feature>
<sequence length="91" mass="9903">IDTNFYDKENYEKVEEQAETKAVKLALELSGSPIVVSVRGGSNMVAYLGPISKELATAFISGQASDKLNSSGCPGQEDTYPEEVVDYAKYF</sequence>
<organism evidence="1">
    <name type="scientific">Arion vulgaris</name>
    <dbReference type="NCBI Taxonomy" id="1028688"/>
    <lineage>
        <taxon>Eukaryota</taxon>
        <taxon>Metazoa</taxon>
        <taxon>Spiralia</taxon>
        <taxon>Lophotrochozoa</taxon>
        <taxon>Mollusca</taxon>
        <taxon>Gastropoda</taxon>
        <taxon>Heterobranchia</taxon>
        <taxon>Euthyneura</taxon>
        <taxon>Panpulmonata</taxon>
        <taxon>Eupulmonata</taxon>
        <taxon>Stylommatophora</taxon>
        <taxon>Helicina</taxon>
        <taxon>Arionoidea</taxon>
        <taxon>Arionidae</taxon>
        <taxon>Arion</taxon>
    </lineage>
</organism>
<protein>
    <submittedName>
        <fullName evidence="1">Uncharacterized protein</fullName>
    </submittedName>
</protein>